<evidence type="ECO:0000313" key="1">
    <source>
        <dbReference type="EMBL" id="MRN53271.1"/>
    </source>
</evidence>
<organism evidence="1 2">
    <name type="scientific">Paenibacillus monticola</name>
    <dbReference type="NCBI Taxonomy" id="2666075"/>
    <lineage>
        <taxon>Bacteria</taxon>
        <taxon>Bacillati</taxon>
        <taxon>Bacillota</taxon>
        <taxon>Bacilli</taxon>
        <taxon>Bacillales</taxon>
        <taxon>Paenibacillaceae</taxon>
        <taxon>Paenibacillus</taxon>
    </lineage>
</organism>
<protein>
    <submittedName>
        <fullName evidence="1">ABC transporter substrate-binding protein</fullName>
    </submittedName>
</protein>
<dbReference type="Proteomes" id="UP000463051">
    <property type="component" value="Unassembled WGS sequence"/>
</dbReference>
<dbReference type="RefSeq" id="WP_154118316.1">
    <property type="nucleotide sequence ID" value="NZ_WJXB01000003.1"/>
</dbReference>
<proteinExistence type="predicted"/>
<dbReference type="PROSITE" id="PS51257">
    <property type="entry name" value="PROKAR_LIPOPROTEIN"/>
    <property type="match status" value="1"/>
</dbReference>
<accession>A0A7X2L2D7</accession>
<dbReference type="PANTHER" id="PTHR43649:SF12">
    <property type="entry name" value="DIACETYLCHITOBIOSE BINDING PROTEIN DASA"/>
    <property type="match status" value="1"/>
</dbReference>
<dbReference type="AlphaFoldDB" id="A0A7X2L2D7"/>
<name>A0A7X2L2D7_9BACL</name>
<dbReference type="PANTHER" id="PTHR43649">
    <property type="entry name" value="ARABINOSE-BINDING PROTEIN-RELATED"/>
    <property type="match status" value="1"/>
</dbReference>
<keyword evidence="2" id="KW-1185">Reference proteome</keyword>
<evidence type="ECO:0000313" key="2">
    <source>
        <dbReference type="Proteomes" id="UP000463051"/>
    </source>
</evidence>
<dbReference type="InterPro" id="IPR050490">
    <property type="entry name" value="Bact_solute-bd_prot1"/>
</dbReference>
<sequence>MKLRKSSLLMLSVILVLVFVLASCSGGNGNSANSNKNAAAETTAPATNAVAETTAPADGALDHSKPLKLTVFSTTANYAGPQTGWFAKIIKDKFNIEMDIVASNLTGGDTKISAMMASGDLGDIIIFGDDKNHYPNAIKGKLLLDWTQDGLLDKYGQDISKTFPKAVEKAKIAFGGGSAVYGIGNSVATNPTGPSEGKDMTWGPDLRWDLYQQLGAPEINSIEEYLPVLKKMQELEPKNVLGKKTYAFSLWSDWDGNYKMTLAKQFANMMGYDEIPDTALYVKADEEKYYDFLSDDSWYMKSLKLYYEANQMGLLDPDSLTQKFDDVVAKYKDGRLLFSWFPWLGAANYNTPERTAEGKGFALVPFKDELMYSTGFNVYGGNGIISIGAKAQDPARIMEFINWMYTPEGAMISAGSGTAVPNGPQGLTWDLDSSGKPVVTDFGWKAYTDQQNTQVPAEYGGGDYYYGSNQMNFSFVVPAMVNPENSEPYDHNLWTATLQRNPSKLDSDWRAKMGVLTAKEYFEKNNLLAVAPQGFTGKEPLTMDKTLEQKNKQIGTIIQQISWKMVFAKNQAEYDKLNKQLHDKVNGLGYSDVMDFSVKKAEELFEARKSVQ</sequence>
<dbReference type="Gene3D" id="3.40.190.10">
    <property type="entry name" value="Periplasmic binding protein-like II"/>
    <property type="match status" value="2"/>
</dbReference>
<dbReference type="SUPFAM" id="SSF53850">
    <property type="entry name" value="Periplasmic binding protein-like II"/>
    <property type="match status" value="1"/>
</dbReference>
<gene>
    <name evidence="1" type="ORF">GJB61_09730</name>
</gene>
<dbReference type="EMBL" id="WJXB01000003">
    <property type="protein sequence ID" value="MRN53271.1"/>
    <property type="molecule type" value="Genomic_DNA"/>
</dbReference>
<comment type="caution">
    <text evidence="1">The sequence shown here is derived from an EMBL/GenBank/DDBJ whole genome shotgun (WGS) entry which is preliminary data.</text>
</comment>
<reference evidence="1 2" key="1">
    <citation type="submission" date="2019-11" db="EMBL/GenBank/DDBJ databases">
        <title>Paenibacillus monticola sp. nov., a novel PGPR strain isolated from mountain sample in China.</title>
        <authorList>
            <person name="Zhao Q."/>
            <person name="Li H.-P."/>
            <person name="Zhang J.-L."/>
        </authorList>
    </citation>
    <scope>NUCLEOTIDE SEQUENCE [LARGE SCALE GENOMIC DNA]</scope>
    <source>
        <strain evidence="1 2">LC-T2</strain>
    </source>
</reference>